<dbReference type="InterPro" id="IPR038765">
    <property type="entry name" value="Papain-like_cys_pep_sf"/>
</dbReference>
<dbReference type="Gene3D" id="3.90.1720.10">
    <property type="entry name" value="endopeptidase domain like (from Nostoc punctiforme)"/>
    <property type="match status" value="1"/>
</dbReference>
<feature type="domain" description="NlpC/P60" evidence="5">
    <location>
        <begin position="171"/>
        <end position="289"/>
    </location>
</feature>
<organism evidence="6 7">
    <name type="scientific">Sphingomonas qomolangmaensis</name>
    <dbReference type="NCBI Taxonomy" id="2918765"/>
    <lineage>
        <taxon>Bacteria</taxon>
        <taxon>Pseudomonadati</taxon>
        <taxon>Pseudomonadota</taxon>
        <taxon>Alphaproteobacteria</taxon>
        <taxon>Sphingomonadales</taxon>
        <taxon>Sphingomonadaceae</taxon>
        <taxon>Sphingomonas</taxon>
    </lineage>
</organism>
<dbReference type="EMBL" id="CP101740">
    <property type="protein sequence ID" value="UUL83411.1"/>
    <property type="molecule type" value="Genomic_DNA"/>
</dbReference>
<evidence type="ECO:0000256" key="2">
    <source>
        <dbReference type="ARBA" id="ARBA00022670"/>
    </source>
</evidence>
<keyword evidence="4" id="KW-0788">Thiol protease</keyword>
<evidence type="ECO:0000259" key="5">
    <source>
        <dbReference type="PROSITE" id="PS51935"/>
    </source>
</evidence>
<reference evidence="6" key="1">
    <citation type="submission" date="2022-07" db="EMBL/GenBank/DDBJ databases">
        <title>Sphingomonas sp. nov., a novel bacterium isolated from the north slope of the Mount Everest.</title>
        <authorList>
            <person name="Cui X."/>
            <person name="Liu Y."/>
        </authorList>
    </citation>
    <scope>NUCLEOTIDE SEQUENCE</scope>
    <source>
        <strain evidence="6">S5-59</strain>
    </source>
</reference>
<evidence type="ECO:0000256" key="3">
    <source>
        <dbReference type="ARBA" id="ARBA00022801"/>
    </source>
</evidence>
<dbReference type="Pfam" id="PF18348">
    <property type="entry name" value="SH3_16"/>
    <property type="match status" value="1"/>
</dbReference>
<keyword evidence="7" id="KW-1185">Reference proteome</keyword>
<comment type="similarity">
    <text evidence="1">Belongs to the peptidase C40 family.</text>
</comment>
<evidence type="ECO:0000256" key="4">
    <source>
        <dbReference type="ARBA" id="ARBA00022807"/>
    </source>
</evidence>
<name>A0ABY5LBU8_9SPHN</name>
<sequence length="289" mass="29987">MGQVIAEQPRNRHALTGRSTALDRRTTAVRPDLTDVRLAGSVFAPHYAAAMLQTASSIIAIRETPDPASAVVSEVLPGETFEMLELSEQVAWGIGTADGVVGYVDAGRLQDFAAPTHRVTAIAGRLREAPDANAAVLATLPAGARIAALGERDAFLLTDHGYIAAADVAALDAPTSTVGAIAARLVGVPARAGGRSGAGVDTAGLVFLAHDLCGVRAPRFTDLQATTLGTEVSEDDAARAGDLWFFADHAAILISPDAAIHVADRVREIPCTALRAGDHGPVLTRRRIA</sequence>
<dbReference type="InterPro" id="IPR041382">
    <property type="entry name" value="SH3_16"/>
</dbReference>
<evidence type="ECO:0000313" key="7">
    <source>
        <dbReference type="Proteomes" id="UP001058533"/>
    </source>
</evidence>
<dbReference type="Pfam" id="PF00877">
    <property type="entry name" value="NLPC_P60"/>
    <property type="match status" value="1"/>
</dbReference>
<evidence type="ECO:0000256" key="1">
    <source>
        <dbReference type="ARBA" id="ARBA00007074"/>
    </source>
</evidence>
<protein>
    <submittedName>
        <fullName evidence="6">NlpC/P60 family protein</fullName>
    </submittedName>
</protein>
<dbReference type="InterPro" id="IPR000064">
    <property type="entry name" value="NLP_P60_dom"/>
</dbReference>
<evidence type="ECO:0000313" key="6">
    <source>
        <dbReference type="EMBL" id="UUL83411.1"/>
    </source>
</evidence>
<gene>
    <name evidence="6" type="ORF">NMP03_04050</name>
</gene>
<dbReference type="Proteomes" id="UP001058533">
    <property type="component" value="Chromosome"/>
</dbReference>
<dbReference type="PROSITE" id="PS51935">
    <property type="entry name" value="NLPC_P60"/>
    <property type="match status" value="1"/>
</dbReference>
<accession>A0ABY5LBU8</accession>
<keyword evidence="2" id="KW-0645">Protease</keyword>
<dbReference type="SUPFAM" id="SSF54001">
    <property type="entry name" value="Cysteine proteinases"/>
    <property type="match status" value="1"/>
</dbReference>
<dbReference type="RefSeq" id="WP_256507250.1">
    <property type="nucleotide sequence ID" value="NZ_CP101740.1"/>
</dbReference>
<keyword evidence="3" id="KW-0378">Hydrolase</keyword>
<proteinExistence type="inferred from homology"/>